<feature type="compositionally biased region" description="Basic and acidic residues" evidence="14">
    <location>
        <begin position="39"/>
        <end position="61"/>
    </location>
</feature>
<dbReference type="AlphaFoldDB" id="A0AAD4NJK3"/>
<dbReference type="FunFam" id="1.10.10.2150:FF:000001">
    <property type="entry name" value="Ribosomal RNA-processing protein 8"/>
    <property type="match status" value="1"/>
</dbReference>
<dbReference type="GO" id="GO:0005730">
    <property type="term" value="C:nucleolus"/>
    <property type="evidence" value="ECO:0007669"/>
    <property type="project" value="UniProtKB-SubCell"/>
</dbReference>
<evidence type="ECO:0000256" key="7">
    <source>
        <dbReference type="ARBA" id="ARBA00022679"/>
    </source>
</evidence>
<keyword evidence="9" id="KW-0156">Chromatin regulator</keyword>
<keyword evidence="6 13" id="KW-0489">Methyltransferase</keyword>
<dbReference type="GO" id="GO:0033553">
    <property type="term" value="C:rDNA heterochromatin"/>
    <property type="evidence" value="ECO:0007669"/>
    <property type="project" value="TreeGrafter"/>
</dbReference>
<dbReference type="PANTHER" id="PTHR12787">
    <property type="entry name" value="RIBOSOMAL RNA-PROCESSING PROTEIN 8"/>
    <property type="match status" value="1"/>
</dbReference>
<dbReference type="Gene3D" id="1.10.10.2150">
    <property type="entry name" value="Ribosomal RNA-processing protein 8, N-terminal domain"/>
    <property type="match status" value="1"/>
</dbReference>
<dbReference type="Proteomes" id="UP001201812">
    <property type="component" value="Unassembled WGS sequence"/>
</dbReference>
<keyword evidence="7 13" id="KW-0808">Transferase</keyword>
<evidence type="ECO:0000256" key="11">
    <source>
        <dbReference type="ARBA" id="ARBA00023163"/>
    </source>
</evidence>
<evidence type="ECO:0000256" key="8">
    <source>
        <dbReference type="ARBA" id="ARBA00022691"/>
    </source>
</evidence>
<dbReference type="PANTHER" id="PTHR12787:SF0">
    <property type="entry name" value="RIBOSOMAL RNA-PROCESSING PROTEIN 8"/>
    <property type="match status" value="1"/>
</dbReference>
<dbReference type="InterPro" id="IPR029063">
    <property type="entry name" value="SAM-dependent_MTases_sf"/>
</dbReference>
<proteinExistence type="inferred from homology"/>
<evidence type="ECO:0000256" key="2">
    <source>
        <dbReference type="ARBA" id="ARBA00006301"/>
    </source>
</evidence>
<name>A0AAD4NJK3_9BILA</name>
<dbReference type="GO" id="GO:0000183">
    <property type="term" value="P:rDNA heterochromatin formation"/>
    <property type="evidence" value="ECO:0007669"/>
    <property type="project" value="TreeGrafter"/>
</dbReference>
<dbReference type="CDD" id="cd02440">
    <property type="entry name" value="AdoMet_MTases"/>
    <property type="match status" value="1"/>
</dbReference>
<dbReference type="InterPro" id="IPR042036">
    <property type="entry name" value="RRP8_N"/>
</dbReference>
<dbReference type="GO" id="GO:0005677">
    <property type="term" value="C:chromatin silencing complex"/>
    <property type="evidence" value="ECO:0007669"/>
    <property type="project" value="TreeGrafter"/>
</dbReference>
<sequence>MDEKAGIVITSNSEASVVKAKKRRPWRQKVRNAAKKARLAQERSMAENNGDEKSEQNKSDIDEQETNVTNEKSKKERQIITPEQRLTTSRFRFLNELLYTSNSKDTVKMFEDDQEAFDVYHKGYQLQVKKWPIDPVRKLIMDLCALPESSVVADVGCGDAKIAQALGKKFTIHSFDLVARNEYITVADMAALPLEKGSVDVAVYCLSLMGTNLSDFFKEANRILKIGGKLKIVEVSSRFRSVARFVIAVQKMGFNLKRKKLLSDFFLFMTFEKIGKVELKRPHGLILKPCLYKKR</sequence>
<dbReference type="GO" id="GO:0008168">
    <property type="term" value="F:methyltransferase activity"/>
    <property type="evidence" value="ECO:0007669"/>
    <property type="project" value="UniProtKB-KW"/>
</dbReference>
<dbReference type="SUPFAM" id="SSF53335">
    <property type="entry name" value="S-adenosyl-L-methionine-dependent methyltransferases"/>
    <property type="match status" value="1"/>
</dbReference>
<evidence type="ECO:0000256" key="6">
    <source>
        <dbReference type="ARBA" id="ARBA00022603"/>
    </source>
</evidence>
<evidence type="ECO:0000256" key="13">
    <source>
        <dbReference type="RuleBase" id="RU365074"/>
    </source>
</evidence>
<feature type="compositionally biased region" description="Basic residues" evidence="14">
    <location>
        <begin position="19"/>
        <end position="38"/>
    </location>
</feature>
<evidence type="ECO:0000256" key="12">
    <source>
        <dbReference type="ARBA" id="ARBA00023242"/>
    </source>
</evidence>
<comment type="subcellular location">
    <subcellularLocation>
        <location evidence="1 13">Nucleus</location>
        <location evidence="1 13">Nucleolus</location>
    </subcellularLocation>
</comment>
<evidence type="ECO:0000256" key="3">
    <source>
        <dbReference type="ARBA" id="ARBA00020203"/>
    </source>
</evidence>
<evidence type="ECO:0000256" key="14">
    <source>
        <dbReference type="SAM" id="MobiDB-lite"/>
    </source>
</evidence>
<evidence type="ECO:0000256" key="10">
    <source>
        <dbReference type="ARBA" id="ARBA00023015"/>
    </source>
</evidence>
<dbReference type="Gene3D" id="3.40.50.150">
    <property type="entry name" value="Vaccinia Virus protein VP39"/>
    <property type="match status" value="1"/>
</dbReference>
<dbReference type="EC" id="2.1.1.-" evidence="13"/>
<feature type="region of interest" description="Disordered" evidence="14">
    <location>
        <begin position="1"/>
        <end position="81"/>
    </location>
</feature>
<protein>
    <recommendedName>
        <fullName evidence="3 13">Ribosomal RNA-processing protein 8</fullName>
        <ecNumber evidence="13">2.1.1.-</ecNumber>
    </recommendedName>
</protein>
<keyword evidence="11" id="KW-0804">Transcription</keyword>
<dbReference type="Pfam" id="PF05148">
    <property type="entry name" value="Methyltransf_8"/>
    <property type="match status" value="1"/>
</dbReference>
<dbReference type="GO" id="GO:0032259">
    <property type="term" value="P:methylation"/>
    <property type="evidence" value="ECO:0007669"/>
    <property type="project" value="UniProtKB-KW"/>
</dbReference>
<keyword evidence="5 13" id="KW-0698">rRNA processing</keyword>
<dbReference type="FunFam" id="3.40.50.150:FF:000068">
    <property type="entry name" value="Ribosomal RNA-processing protein 8"/>
    <property type="match status" value="1"/>
</dbReference>
<keyword evidence="8 13" id="KW-0949">S-adenosyl-L-methionine</keyword>
<evidence type="ECO:0000256" key="5">
    <source>
        <dbReference type="ARBA" id="ARBA00022552"/>
    </source>
</evidence>
<keyword evidence="16" id="KW-1185">Reference proteome</keyword>
<keyword evidence="10" id="KW-0805">Transcription regulation</keyword>
<dbReference type="GO" id="GO:0006364">
    <property type="term" value="P:rRNA processing"/>
    <property type="evidence" value="ECO:0007669"/>
    <property type="project" value="UniProtKB-UniRule"/>
</dbReference>
<comment type="function">
    <text evidence="13">Probable methyltransferase required to silence rDNA.</text>
</comment>
<evidence type="ECO:0000313" key="16">
    <source>
        <dbReference type="Proteomes" id="UP001201812"/>
    </source>
</evidence>
<evidence type="ECO:0000256" key="1">
    <source>
        <dbReference type="ARBA" id="ARBA00004604"/>
    </source>
</evidence>
<organism evidence="15 16">
    <name type="scientific">Ditylenchus destructor</name>
    <dbReference type="NCBI Taxonomy" id="166010"/>
    <lineage>
        <taxon>Eukaryota</taxon>
        <taxon>Metazoa</taxon>
        <taxon>Ecdysozoa</taxon>
        <taxon>Nematoda</taxon>
        <taxon>Chromadorea</taxon>
        <taxon>Rhabditida</taxon>
        <taxon>Tylenchina</taxon>
        <taxon>Tylenchomorpha</taxon>
        <taxon>Sphaerularioidea</taxon>
        <taxon>Anguinidae</taxon>
        <taxon>Anguininae</taxon>
        <taxon>Ditylenchus</taxon>
    </lineage>
</organism>
<dbReference type="GO" id="GO:0042149">
    <property type="term" value="P:cellular response to glucose starvation"/>
    <property type="evidence" value="ECO:0007669"/>
    <property type="project" value="TreeGrafter"/>
</dbReference>
<reference evidence="15" key="1">
    <citation type="submission" date="2022-01" db="EMBL/GenBank/DDBJ databases">
        <title>Genome Sequence Resource for Two Populations of Ditylenchus destructor, the Migratory Endoparasitic Phytonematode.</title>
        <authorList>
            <person name="Zhang H."/>
            <person name="Lin R."/>
            <person name="Xie B."/>
        </authorList>
    </citation>
    <scope>NUCLEOTIDE SEQUENCE</scope>
    <source>
        <strain evidence="15">BazhouSP</strain>
    </source>
</reference>
<evidence type="ECO:0000256" key="9">
    <source>
        <dbReference type="ARBA" id="ARBA00022853"/>
    </source>
</evidence>
<accession>A0AAD4NJK3</accession>
<keyword evidence="4" id="KW-0678">Repressor</keyword>
<dbReference type="EMBL" id="JAKKPZ010000002">
    <property type="protein sequence ID" value="KAI1726561.1"/>
    <property type="molecule type" value="Genomic_DNA"/>
</dbReference>
<dbReference type="InterPro" id="IPR007823">
    <property type="entry name" value="RRP8"/>
</dbReference>
<evidence type="ECO:0000313" key="15">
    <source>
        <dbReference type="EMBL" id="KAI1726561.1"/>
    </source>
</evidence>
<comment type="similarity">
    <text evidence="2 13">Belongs to the methyltransferase superfamily. RRP8 family.</text>
</comment>
<gene>
    <name evidence="15" type="ORF">DdX_03283</name>
</gene>
<evidence type="ECO:0000256" key="4">
    <source>
        <dbReference type="ARBA" id="ARBA00022491"/>
    </source>
</evidence>
<dbReference type="GO" id="GO:0046015">
    <property type="term" value="P:regulation of transcription by glucose"/>
    <property type="evidence" value="ECO:0007669"/>
    <property type="project" value="TreeGrafter"/>
</dbReference>
<keyword evidence="12 13" id="KW-0539">Nucleus</keyword>
<comment type="caution">
    <text evidence="15">The sequence shown here is derived from an EMBL/GenBank/DDBJ whole genome shotgun (WGS) entry which is preliminary data.</text>
</comment>